<dbReference type="SUPFAM" id="SSF53335">
    <property type="entry name" value="S-adenosyl-L-methionine-dependent methyltransferases"/>
    <property type="match status" value="1"/>
</dbReference>
<dbReference type="AlphaFoldDB" id="A0AAU6WPG1"/>
<dbReference type="Gene3D" id="3.40.50.150">
    <property type="entry name" value="Vaccinia Virus protein VP39"/>
    <property type="match status" value="1"/>
</dbReference>
<dbReference type="GO" id="GO:0008170">
    <property type="term" value="F:N-methyltransferase activity"/>
    <property type="evidence" value="ECO:0007669"/>
    <property type="project" value="UniProtKB-ARBA"/>
</dbReference>
<keyword evidence="1 4" id="KW-0808">Transferase</keyword>
<dbReference type="Pfam" id="PF05175">
    <property type="entry name" value="MTS"/>
    <property type="match status" value="1"/>
</dbReference>
<proteinExistence type="predicted"/>
<sequence length="262" mass="29554">MKSFTFRQFELRQSKEVFRVGTDGVLLGTSATVAHASKVLEVGTGTGLISLMLAQRNHQAEFLGIDINKEATELTRLNFENSPFASRMKNIHQDFKYFDTAERFDLIVSNPPYFETSDSEKDKIARQNVELNFRQLISKSAGLLTGNGTFSVIIPVEAGIGFMQIAEEHSLKLTRRINIKGIETSGVKRLILEFSLTKQPLSESEFIIEKVRGNTRTHILNSPKSFMFFVNKIFYSNNSAVSNTETFPSSHRIASPGKFWIM</sequence>
<gene>
    <name evidence="4" type="ORF">AAFP95_00005</name>
</gene>
<dbReference type="InterPro" id="IPR002052">
    <property type="entry name" value="DNA_methylase_N6_adenine_CS"/>
</dbReference>
<feature type="domain" description="Methyltransferase small" evidence="3">
    <location>
        <begin position="33"/>
        <end position="153"/>
    </location>
</feature>
<dbReference type="PANTHER" id="PTHR47739">
    <property type="entry name" value="TRNA1(VAL) (ADENINE(37)-N6)-METHYLTRANSFERASE"/>
    <property type="match status" value="1"/>
</dbReference>
<evidence type="ECO:0000313" key="5">
    <source>
        <dbReference type="Proteomes" id="UP001463665"/>
    </source>
</evidence>
<accession>A0AAU6WPG1</accession>
<evidence type="ECO:0000313" key="4">
    <source>
        <dbReference type="EMBL" id="XAO74521.1"/>
    </source>
</evidence>
<dbReference type="CDD" id="cd02440">
    <property type="entry name" value="AdoMet_MTases"/>
    <property type="match status" value="1"/>
</dbReference>
<dbReference type="Proteomes" id="UP001463665">
    <property type="component" value="Chromosome"/>
</dbReference>
<dbReference type="GO" id="GO:0003676">
    <property type="term" value="F:nucleic acid binding"/>
    <property type="evidence" value="ECO:0007669"/>
    <property type="project" value="InterPro"/>
</dbReference>
<dbReference type="RefSeq" id="WP_345766611.1">
    <property type="nucleotide sequence ID" value="NZ_CP154834.1"/>
</dbReference>
<dbReference type="GO" id="GO:0008757">
    <property type="term" value="F:S-adenosylmethionine-dependent methyltransferase activity"/>
    <property type="evidence" value="ECO:0007669"/>
    <property type="project" value="UniProtKB-ARBA"/>
</dbReference>
<dbReference type="EMBL" id="CP154834">
    <property type="protein sequence ID" value="XAO74521.1"/>
    <property type="molecule type" value="Genomic_DNA"/>
</dbReference>
<keyword evidence="1 4" id="KW-0489">Methyltransferase</keyword>
<dbReference type="InterPro" id="IPR007848">
    <property type="entry name" value="Small_mtfrase_dom"/>
</dbReference>
<name>A0AAU6WPG1_9FLAO</name>
<dbReference type="GO" id="GO:0032259">
    <property type="term" value="P:methylation"/>
    <property type="evidence" value="ECO:0007669"/>
    <property type="project" value="UniProtKB-KW"/>
</dbReference>
<evidence type="ECO:0000256" key="2">
    <source>
        <dbReference type="ARBA" id="ARBA00022691"/>
    </source>
</evidence>
<keyword evidence="5" id="KW-1185">Reference proteome</keyword>
<reference evidence="4 5" key="1">
    <citation type="submission" date="2024-04" db="EMBL/GenBank/DDBJ databases">
        <title>Genome sequencing and assembly of rice foliar adapted Chryseobacterium endophyticum OsEnb-ALM-A6.</title>
        <authorList>
            <person name="Kumar S."/>
            <person name="Javed M."/>
            <person name="Chouhan V."/>
            <person name="Charishma K."/>
            <person name="Patel A."/>
            <person name="Kumar M."/>
            <person name="Sahu K.P."/>
            <person name="Kumar A."/>
        </authorList>
    </citation>
    <scope>NUCLEOTIDE SEQUENCE [LARGE SCALE GENOMIC DNA]</scope>
    <source>
        <strain evidence="4 5">OsEnb-ALM-A6</strain>
    </source>
</reference>
<evidence type="ECO:0000259" key="3">
    <source>
        <dbReference type="Pfam" id="PF05175"/>
    </source>
</evidence>
<organism evidence="4 5">
    <name type="scientific">Chryseobacterium endophyticum</name>
    <dbReference type="NCBI Taxonomy" id="1854762"/>
    <lineage>
        <taxon>Bacteria</taxon>
        <taxon>Pseudomonadati</taxon>
        <taxon>Bacteroidota</taxon>
        <taxon>Flavobacteriia</taxon>
        <taxon>Flavobacteriales</taxon>
        <taxon>Weeksellaceae</taxon>
        <taxon>Chryseobacterium group</taxon>
        <taxon>Chryseobacterium</taxon>
    </lineage>
</organism>
<dbReference type="InterPro" id="IPR050210">
    <property type="entry name" value="tRNA_Adenine-N(6)_MTase"/>
</dbReference>
<keyword evidence="2" id="KW-0949">S-adenosyl-L-methionine</keyword>
<evidence type="ECO:0000256" key="1">
    <source>
        <dbReference type="ARBA" id="ARBA00022603"/>
    </source>
</evidence>
<protein>
    <submittedName>
        <fullName evidence="4">Methyltransferase</fullName>
    </submittedName>
</protein>
<dbReference type="InterPro" id="IPR029063">
    <property type="entry name" value="SAM-dependent_MTases_sf"/>
</dbReference>
<dbReference type="PANTHER" id="PTHR47739:SF1">
    <property type="entry name" value="TRNA1(VAL) (ADENINE(37)-N6)-METHYLTRANSFERASE"/>
    <property type="match status" value="1"/>
</dbReference>
<dbReference type="PROSITE" id="PS00092">
    <property type="entry name" value="N6_MTASE"/>
    <property type="match status" value="1"/>
</dbReference>